<dbReference type="GO" id="GO:0016020">
    <property type="term" value="C:membrane"/>
    <property type="evidence" value="ECO:0007669"/>
    <property type="project" value="UniProtKB-SubCell"/>
</dbReference>
<organism evidence="8 9">
    <name type="scientific">Strigops habroptila</name>
    <name type="common">Kakapo</name>
    <dbReference type="NCBI Taxonomy" id="2489341"/>
    <lineage>
        <taxon>Eukaryota</taxon>
        <taxon>Metazoa</taxon>
        <taxon>Chordata</taxon>
        <taxon>Craniata</taxon>
        <taxon>Vertebrata</taxon>
        <taxon>Euteleostomi</taxon>
        <taxon>Archelosauria</taxon>
        <taxon>Archosauria</taxon>
        <taxon>Dinosauria</taxon>
        <taxon>Saurischia</taxon>
        <taxon>Theropoda</taxon>
        <taxon>Coelurosauria</taxon>
        <taxon>Aves</taxon>
        <taxon>Neognathae</taxon>
        <taxon>Neoaves</taxon>
        <taxon>Telluraves</taxon>
        <taxon>Australaves</taxon>
        <taxon>Psittaciformes</taxon>
        <taxon>Psittacidae</taxon>
        <taxon>Strigops</taxon>
    </lineage>
</organism>
<dbReference type="AlphaFoldDB" id="A0A672TT53"/>
<keyword evidence="3 6" id="KW-1133">Transmembrane helix</keyword>
<feature type="transmembrane region" description="Helical" evidence="6">
    <location>
        <begin position="233"/>
        <end position="251"/>
    </location>
</feature>
<dbReference type="GO" id="GO:0022857">
    <property type="term" value="F:transmembrane transporter activity"/>
    <property type="evidence" value="ECO:0007669"/>
    <property type="project" value="InterPro"/>
</dbReference>
<dbReference type="SUPFAM" id="SSF103473">
    <property type="entry name" value="MFS general substrate transporter"/>
    <property type="match status" value="1"/>
</dbReference>
<feature type="transmembrane region" description="Helical" evidence="6">
    <location>
        <begin position="517"/>
        <end position="537"/>
    </location>
</feature>
<feature type="transmembrane region" description="Helical" evidence="6">
    <location>
        <begin position="181"/>
        <end position="201"/>
    </location>
</feature>
<dbReference type="Gene3D" id="1.20.1250.20">
    <property type="entry name" value="MFS general substrate transporter like domains"/>
    <property type="match status" value="1"/>
</dbReference>
<dbReference type="PANTHER" id="PTHR24064">
    <property type="entry name" value="SOLUTE CARRIER FAMILY 22 MEMBER"/>
    <property type="match status" value="1"/>
</dbReference>
<evidence type="ECO:0000259" key="7">
    <source>
        <dbReference type="PROSITE" id="PS50850"/>
    </source>
</evidence>
<evidence type="ECO:0000256" key="2">
    <source>
        <dbReference type="ARBA" id="ARBA00022692"/>
    </source>
</evidence>
<dbReference type="PROSITE" id="PS50850">
    <property type="entry name" value="MFS"/>
    <property type="match status" value="1"/>
</dbReference>
<feature type="transmembrane region" description="Helical" evidence="6">
    <location>
        <begin position="549"/>
        <end position="569"/>
    </location>
</feature>
<dbReference type="InterPro" id="IPR020846">
    <property type="entry name" value="MFS_dom"/>
</dbReference>
<protein>
    <submittedName>
        <fullName evidence="8">Solute carrier family 22 member 23</fullName>
    </submittedName>
</protein>
<dbReference type="PROSITE" id="PS00216">
    <property type="entry name" value="SUGAR_TRANSPORT_1"/>
    <property type="match status" value="1"/>
</dbReference>
<sequence length="637" mass="69764">MAIDRRREAGGGGRPLPEENGSVPGAGGGAPPPPRGRPPRAPPGPRSSPLLLDYDGSVLPFLGGLGGRYQRTLVLLTWVPALFIGFSKFSDSFLLDQPDFWCREADGQGNWSGSLALSHANRSDNGSIFPPPGLPTPAGGNASECDCHEWHYRIRAGLVQNVVSKWDLVCDSAWKVHIAKFSLLVGLIFGHLITGCIADWVGRRPVLLFSVIFILIFGLTVALSVNVTMFSTLRFFEGFCLAGIVLSLYALRIELCPPGHRFMITMAASFIEMAGQFLMPGLAALCRDWQVLQAVIICPFLLMLLYWVIFPESLRWLMATQQFEASKELILQFTHKNRMSTESDIKGVVPELEKEITRRPKKVCIVKVVGTRNLWKNIVVLCVNSLTGYGIHHCFAKSMMGHEAKMTITHNFYADYYTMAGIALASCLAMCPVVGFLGRRGGLLLFMILTALASLLQLGLLNCKLETRAFQDHVILMCMSDSVKDKFSTAFSIVGMFSSHAVGSLSVFFCAEITPTVIRGGGLGLVLASAGFGRLTAPIMELHNQKGYFLHHVIFACCTLICIICILLLPESKNQNLPENIPDGEHYTRQPLLPHKKGEQPLLLTNSELKDYSGLHDSAAVSDGISENTTANGMKSM</sequence>
<dbReference type="InterPro" id="IPR005829">
    <property type="entry name" value="Sugar_transporter_CS"/>
</dbReference>
<feature type="transmembrane region" description="Helical" evidence="6">
    <location>
        <begin position="206"/>
        <end position="227"/>
    </location>
</feature>
<dbReference type="GeneTree" id="ENSGT00940000157354"/>
<gene>
    <name evidence="8" type="primary">SLC22A23</name>
</gene>
<dbReference type="InterPro" id="IPR036259">
    <property type="entry name" value="MFS_trans_sf"/>
</dbReference>
<evidence type="ECO:0000256" key="3">
    <source>
        <dbReference type="ARBA" id="ARBA00022989"/>
    </source>
</evidence>
<dbReference type="Proteomes" id="UP000472266">
    <property type="component" value="Chromosome 1"/>
</dbReference>
<dbReference type="Pfam" id="PF00083">
    <property type="entry name" value="Sugar_tr"/>
    <property type="match status" value="1"/>
</dbReference>
<keyword evidence="4 6" id="KW-0472">Membrane</keyword>
<keyword evidence="9" id="KW-1185">Reference proteome</keyword>
<reference evidence="8 9" key="1">
    <citation type="submission" date="2019-11" db="EMBL/GenBank/DDBJ databases">
        <title>Strigops habroptila (kakapo) genome, bStrHab1, primary haplotype, v2.</title>
        <authorList>
            <person name="Jarvis E.D."/>
            <person name="Howard J."/>
            <person name="Rhie A."/>
            <person name="Phillippy A."/>
            <person name="Korlach J."/>
            <person name="Digby A."/>
            <person name="Iorns D."/>
            <person name="Eason D."/>
            <person name="Robertson B."/>
            <person name="Raemaekers T."/>
            <person name="Howe K."/>
            <person name="Lewin H."/>
            <person name="Damas J."/>
            <person name="Hastie A."/>
            <person name="Tracey A."/>
            <person name="Chow W."/>
            <person name="Fedrigo O."/>
        </authorList>
    </citation>
    <scope>NUCLEOTIDE SEQUENCE [LARGE SCALE GENOMIC DNA]</scope>
</reference>
<evidence type="ECO:0000313" key="9">
    <source>
        <dbReference type="Proteomes" id="UP000472266"/>
    </source>
</evidence>
<feature type="domain" description="Major facilitator superfamily (MFS) profile" evidence="7">
    <location>
        <begin position="77"/>
        <end position="573"/>
    </location>
</feature>
<dbReference type="CDD" id="cd17444">
    <property type="entry name" value="MFS_SLC22A23"/>
    <property type="match status" value="1"/>
</dbReference>
<accession>A0A672TT53</accession>
<dbReference type="InterPro" id="IPR005828">
    <property type="entry name" value="MFS_sugar_transport-like"/>
</dbReference>
<dbReference type="Ensembl" id="ENSSHBT00005006119.1">
    <property type="protein sequence ID" value="ENSSHBP00005005049.1"/>
    <property type="gene ID" value="ENSSHBG00005004433.1"/>
</dbReference>
<dbReference type="OMA" id="QKNCISP"/>
<reference evidence="8" key="2">
    <citation type="submission" date="2025-08" db="UniProtKB">
        <authorList>
            <consortium name="Ensembl"/>
        </authorList>
    </citation>
    <scope>IDENTIFICATION</scope>
</reference>
<comment type="subcellular location">
    <subcellularLocation>
        <location evidence="1">Membrane</location>
        <topology evidence="1">Multi-pass membrane protein</topology>
    </subcellularLocation>
</comment>
<proteinExistence type="predicted"/>
<dbReference type="InParanoid" id="A0A672TT53"/>
<feature type="compositionally biased region" description="Pro residues" evidence="5">
    <location>
        <begin position="30"/>
        <end position="46"/>
    </location>
</feature>
<name>A0A672TT53_STRHB</name>
<feature type="transmembrane region" description="Helical" evidence="6">
    <location>
        <begin position="487"/>
        <end position="511"/>
    </location>
</feature>
<feature type="transmembrane region" description="Helical" evidence="6">
    <location>
        <begin position="416"/>
        <end position="437"/>
    </location>
</feature>
<evidence type="ECO:0000256" key="5">
    <source>
        <dbReference type="SAM" id="MobiDB-lite"/>
    </source>
</evidence>
<evidence type="ECO:0000256" key="6">
    <source>
        <dbReference type="SAM" id="Phobius"/>
    </source>
</evidence>
<keyword evidence="2 6" id="KW-0812">Transmembrane</keyword>
<evidence type="ECO:0000313" key="8">
    <source>
        <dbReference type="Ensembl" id="ENSSHBP00005005049.1"/>
    </source>
</evidence>
<dbReference type="FunCoup" id="A0A672TT53">
    <property type="interactions" value="61"/>
</dbReference>
<feature type="region of interest" description="Disordered" evidence="5">
    <location>
        <begin position="1"/>
        <end position="49"/>
    </location>
</feature>
<feature type="transmembrane region" description="Helical" evidence="6">
    <location>
        <begin position="443"/>
        <end position="461"/>
    </location>
</feature>
<reference evidence="8" key="3">
    <citation type="submission" date="2025-09" db="UniProtKB">
        <authorList>
            <consortium name="Ensembl"/>
        </authorList>
    </citation>
    <scope>IDENTIFICATION</scope>
</reference>
<evidence type="ECO:0000256" key="4">
    <source>
        <dbReference type="ARBA" id="ARBA00023136"/>
    </source>
</evidence>
<feature type="transmembrane region" description="Helical" evidence="6">
    <location>
        <begin position="291"/>
        <end position="310"/>
    </location>
</feature>
<evidence type="ECO:0000256" key="1">
    <source>
        <dbReference type="ARBA" id="ARBA00004141"/>
    </source>
</evidence>